<dbReference type="Gene3D" id="1.25.40.20">
    <property type="entry name" value="Ankyrin repeat-containing domain"/>
    <property type="match status" value="3"/>
</dbReference>
<dbReference type="AlphaFoldDB" id="A0AAD9A0J4"/>
<dbReference type="InterPro" id="IPR036770">
    <property type="entry name" value="Ankyrin_rpt-contain_sf"/>
</dbReference>
<evidence type="ECO:0000256" key="3">
    <source>
        <dbReference type="PROSITE-ProRule" id="PRU00023"/>
    </source>
</evidence>
<dbReference type="InterPro" id="IPR050745">
    <property type="entry name" value="Multifunctional_regulatory"/>
</dbReference>
<dbReference type="Proteomes" id="UP001243330">
    <property type="component" value="Unassembled WGS sequence"/>
</dbReference>
<dbReference type="InterPro" id="IPR002110">
    <property type="entry name" value="Ankyrin_rpt"/>
</dbReference>
<name>A0AAD9A0J4_9PEZI</name>
<keyword evidence="2 3" id="KW-0040">ANK repeat</keyword>
<evidence type="ECO:0000313" key="5">
    <source>
        <dbReference type="Proteomes" id="UP001243330"/>
    </source>
</evidence>
<dbReference type="SMART" id="SM00248">
    <property type="entry name" value="ANK"/>
    <property type="match status" value="5"/>
</dbReference>
<reference evidence="4" key="1">
    <citation type="submission" date="2023-01" db="EMBL/GenBank/DDBJ databases">
        <title>Colletotrichum chrysophilum M932 genome sequence.</title>
        <authorList>
            <person name="Baroncelli R."/>
        </authorList>
    </citation>
    <scope>NUCLEOTIDE SEQUENCE</scope>
    <source>
        <strain evidence="4">M932</strain>
    </source>
</reference>
<feature type="repeat" description="ANK" evidence="3">
    <location>
        <begin position="38"/>
        <end position="70"/>
    </location>
</feature>
<feature type="repeat" description="ANK" evidence="3">
    <location>
        <begin position="71"/>
        <end position="101"/>
    </location>
</feature>
<dbReference type="Pfam" id="PF12796">
    <property type="entry name" value="Ank_2"/>
    <property type="match status" value="1"/>
</dbReference>
<dbReference type="PROSITE" id="PS50297">
    <property type="entry name" value="ANK_REP_REGION"/>
    <property type="match status" value="2"/>
</dbReference>
<dbReference type="PROSITE" id="PS50088">
    <property type="entry name" value="ANK_REPEAT"/>
    <property type="match status" value="2"/>
</dbReference>
<organism evidence="4 5">
    <name type="scientific">Colletotrichum chrysophilum</name>
    <dbReference type="NCBI Taxonomy" id="1836956"/>
    <lineage>
        <taxon>Eukaryota</taxon>
        <taxon>Fungi</taxon>
        <taxon>Dikarya</taxon>
        <taxon>Ascomycota</taxon>
        <taxon>Pezizomycotina</taxon>
        <taxon>Sordariomycetes</taxon>
        <taxon>Hypocreomycetidae</taxon>
        <taxon>Glomerellales</taxon>
        <taxon>Glomerellaceae</taxon>
        <taxon>Colletotrichum</taxon>
        <taxon>Colletotrichum gloeosporioides species complex</taxon>
    </lineage>
</organism>
<evidence type="ECO:0000313" key="4">
    <source>
        <dbReference type="EMBL" id="KAK1838940.1"/>
    </source>
</evidence>
<accession>A0AAD9A0J4</accession>
<sequence>MWPEVEVRNLFLAVHSQHEEEVERALSEGSLANSQDAQGIGALYYAASGTSSKIVSLLLNHGADVNAKGHSGQTPLHRAASNATITHLLLAAGADVNARDVCGNTPAHLAVPFSTAEMEETSALHVLVDHEPTLNTRNYLGITPFHLILEEHELDLNFFLERGASATLCFPDGRTPLDVLLSKLGDFETWAVQSWADIVRLMIEKGADPCSLLPTGKPLVLAYIESLPKMGHSFREDMPLGRALCKHADFNLPMSIGVEPQDTLLHALSRNCGANDGSKLQFGCLFDNVLRRGADPNVRDKSGRTPLLLLLMSQRNNRKAAFDSAKILVSHGANPWISDWEGNSAISVAKEPPRYSDACLHYLLRASLKSQIGMISKCDRRSILHYCTFREWIEAVDADDWTESTRCISAAGTSFRPEGLKTCMLKVLAEWYLETSVERTEGVSAGMEQRRRYNAQIIRDCHVFGIRLDLDYYDYLLQLCL</sequence>
<evidence type="ECO:0008006" key="6">
    <source>
        <dbReference type="Google" id="ProtNLM"/>
    </source>
</evidence>
<proteinExistence type="predicted"/>
<keyword evidence="5" id="KW-1185">Reference proteome</keyword>
<comment type="caution">
    <text evidence="4">The sequence shown here is derived from an EMBL/GenBank/DDBJ whole genome shotgun (WGS) entry which is preliminary data.</text>
</comment>
<gene>
    <name evidence="4" type="ORF">CCHR01_18436</name>
</gene>
<dbReference type="EMBL" id="JAQOWY010000743">
    <property type="protein sequence ID" value="KAK1838940.1"/>
    <property type="molecule type" value="Genomic_DNA"/>
</dbReference>
<protein>
    <recommendedName>
        <fullName evidence="6">Ankyrin repeat protein</fullName>
    </recommendedName>
</protein>
<dbReference type="PANTHER" id="PTHR24189">
    <property type="entry name" value="MYOTROPHIN"/>
    <property type="match status" value="1"/>
</dbReference>
<evidence type="ECO:0000256" key="2">
    <source>
        <dbReference type="ARBA" id="ARBA00023043"/>
    </source>
</evidence>
<keyword evidence="1" id="KW-0677">Repeat</keyword>
<evidence type="ECO:0000256" key="1">
    <source>
        <dbReference type="ARBA" id="ARBA00022737"/>
    </source>
</evidence>
<dbReference type="PANTHER" id="PTHR24189:SF50">
    <property type="entry name" value="ANKYRIN REPEAT AND SOCS BOX PROTEIN 2"/>
    <property type="match status" value="1"/>
</dbReference>
<dbReference type="SUPFAM" id="SSF48403">
    <property type="entry name" value="Ankyrin repeat"/>
    <property type="match status" value="1"/>
</dbReference>